<dbReference type="InterPro" id="IPR013830">
    <property type="entry name" value="SGNH_hydro"/>
</dbReference>
<evidence type="ECO:0000313" key="4">
    <source>
        <dbReference type="EMBL" id="ATB30029.1"/>
    </source>
</evidence>
<dbReference type="InterPro" id="IPR040794">
    <property type="entry name" value="CE2_N"/>
</dbReference>
<dbReference type="PANTHER" id="PTHR37834:SF2">
    <property type="entry name" value="ESTERASE, SGNH HYDROLASE-TYPE"/>
    <property type="match status" value="1"/>
</dbReference>
<dbReference type="AlphaFoldDB" id="A0A250IDV9"/>
<dbReference type="CDD" id="cd01831">
    <property type="entry name" value="Endoglucanase_E_like"/>
    <property type="match status" value="1"/>
</dbReference>
<dbReference type="InterPro" id="IPR037461">
    <property type="entry name" value="CtCE2-like_dom"/>
</dbReference>
<name>A0A250IDV9_9BACT</name>
<dbReference type="RefSeq" id="WP_095978525.1">
    <property type="nucleotide sequence ID" value="NZ_CP022163.1"/>
</dbReference>
<dbReference type="PROSITE" id="PS51257">
    <property type="entry name" value="PROKAR_LIPOPROTEIN"/>
    <property type="match status" value="1"/>
</dbReference>
<evidence type="ECO:0000259" key="3">
    <source>
        <dbReference type="Pfam" id="PF17996"/>
    </source>
</evidence>
<dbReference type="EMBL" id="CP022163">
    <property type="protein sequence ID" value="ATB30029.1"/>
    <property type="molecule type" value="Genomic_DNA"/>
</dbReference>
<dbReference type="InterPro" id="IPR036514">
    <property type="entry name" value="SGNH_hydro_sf"/>
</dbReference>
<dbReference type="OrthoDB" id="9801375at2"/>
<dbReference type="GO" id="GO:0052689">
    <property type="term" value="F:carboxylic ester hydrolase activity"/>
    <property type="evidence" value="ECO:0007669"/>
    <property type="project" value="InterPro"/>
</dbReference>
<evidence type="ECO:0008006" key="6">
    <source>
        <dbReference type="Google" id="ProtNLM"/>
    </source>
</evidence>
<dbReference type="SUPFAM" id="SSF52266">
    <property type="entry name" value="SGNH hydrolase"/>
    <property type="match status" value="1"/>
</dbReference>
<dbReference type="Pfam" id="PF13472">
    <property type="entry name" value="Lipase_GDSL_2"/>
    <property type="match status" value="1"/>
</dbReference>
<feature type="chain" id="PRO_5012896909" description="Acetylxylan esterase" evidence="1">
    <location>
        <begin position="22"/>
        <end position="381"/>
    </location>
</feature>
<dbReference type="Pfam" id="PF17996">
    <property type="entry name" value="CE2_N"/>
    <property type="match status" value="1"/>
</dbReference>
<feature type="signal peptide" evidence="1">
    <location>
        <begin position="1"/>
        <end position="21"/>
    </location>
</feature>
<feature type="domain" description="Carbohydrate esterase 2 N-terminal" evidence="3">
    <location>
        <begin position="39"/>
        <end position="148"/>
    </location>
</feature>
<sequence length="381" mass="41887">MHRFPMAMLALVSMFALSSCAPFTAWFEHAANDPKLQLVGRMDHTNPEQPLWAFPGTAARFRCNCTGVDVAFEDLGSGGEEHTNWVNVIVDGKTEVKLELKPKATWLKGARGLPPGEHTIEIVKRTEAYAGVVRFFGVSVQGVLLDPPPRPERRLEIIGDSISCGYGNEASITTTNAYTEPNTGFHSKNEDISQAYGTFLGRRFNAEVMSTCISGTGIYRNNNGATEGTFPDRYGRTLPDNEDSQWDLSSFVPDIIIINLGNNDFNVVDPTDNLPTAPDAEPFKAAYAAFVRRLRGLYPAAHIICSIGPMLNDSYPKDRQHWTKMQEYVSTMVASLGDAGVHYFAYTPIQGDPYGEDWHPTANGHAAMAAEIGTFIEGLGW</sequence>
<accession>A0A250IDV9</accession>
<keyword evidence="1" id="KW-0732">Signal</keyword>
<protein>
    <recommendedName>
        <fullName evidence="6">Acetylxylan esterase</fullName>
    </recommendedName>
</protein>
<evidence type="ECO:0000256" key="1">
    <source>
        <dbReference type="SAM" id="SignalP"/>
    </source>
</evidence>
<reference evidence="4 5" key="1">
    <citation type="submission" date="2017-06" db="EMBL/GenBank/DDBJ databases">
        <authorList>
            <person name="Kim H.J."/>
            <person name="Triplett B.A."/>
        </authorList>
    </citation>
    <scope>NUCLEOTIDE SEQUENCE [LARGE SCALE GENOMIC DNA]</scope>
    <source>
        <strain evidence="4 5">DSM 14713</strain>
    </source>
</reference>
<dbReference type="PANTHER" id="PTHR37834">
    <property type="entry name" value="GDSL-LIKE LIPASE/ACYLHYDROLASE DOMAIN PROTEIN (AFU_ORTHOLOGUE AFUA_2G00620)"/>
    <property type="match status" value="1"/>
</dbReference>
<dbReference type="Proteomes" id="UP000217289">
    <property type="component" value="Chromosome"/>
</dbReference>
<dbReference type="Gene3D" id="3.40.50.1110">
    <property type="entry name" value="SGNH hydrolase"/>
    <property type="match status" value="1"/>
</dbReference>
<dbReference type="Gene3D" id="2.60.120.260">
    <property type="entry name" value="Galactose-binding domain-like"/>
    <property type="match status" value="1"/>
</dbReference>
<evidence type="ECO:0000259" key="2">
    <source>
        <dbReference type="Pfam" id="PF13472"/>
    </source>
</evidence>
<evidence type="ECO:0000313" key="5">
    <source>
        <dbReference type="Proteomes" id="UP000217289"/>
    </source>
</evidence>
<gene>
    <name evidence="4" type="ORF">MEBOL_003484</name>
</gene>
<keyword evidence="5" id="KW-1185">Reference proteome</keyword>
<proteinExistence type="predicted"/>
<feature type="domain" description="SGNH hydrolase-type esterase" evidence="2">
    <location>
        <begin position="158"/>
        <end position="367"/>
    </location>
</feature>
<organism evidence="4 5">
    <name type="scientific">Melittangium boletus DSM 14713</name>
    <dbReference type="NCBI Taxonomy" id="1294270"/>
    <lineage>
        <taxon>Bacteria</taxon>
        <taxon>Pseudomonadati</taxon>
        <taxon>Myxococcota</taxon>
        <taxon>Myxococcia</taxon>
        <taxon>Myxococcales</taxon>
        <taxon>Cystobacterineae</taxon>
        <taxon>Archangiaceae</taxon>
        <taxon>Melittangium</taxon>
    </lineage>
</organism>
<dbReference type="KEGG" id="mbd:MEBOL_003484"/>
<dbReference type="InterPro" id="IPR052762">
    <property type="entry name" value="PCW_deacetylase/CE"/>
</dbReference>